<dbReference type="AlphaFoldDB" id="A0A0G0BS63"/>
<dbReference type="SUPFAM" id="SSF53067">
    <property type="entry name" value="Actin-like ATPase domain"/>
    <property type="match status" value="1"/>
</dbReference>
<dbReference type="Gene3D" id="3.30.1490.300">
    <property type="match status" value="1"/>
</dbReference>
<dbReference type="STRING" id="1618478.UR68_C0017G0010"/>
<evidence type="ECO:0000313" key="2">
    <source>
        <dbReference type="Proteomes" id="UP000034457"/>
    </source>
</evidence>
<accession>A0A0G0BS63</accession>
<organism evidence="1 2">
    <name type="scientific">Candidatus Roizmanbacteria bacterium GW2011_GWA2_35_19</name>
    <dbReference type="NCBI Taxonomy" id="1618478"/>
    <lineage>
        <taxon>Bacteria</taxon>
        <taxon>Candidatus Roizmaniibacteriota</taxon>
    </lineage>
</organism>
<dbReference type="InterPro" id="IPR050696">
    <property type="entry name" value="FtsA/MreB"/>
</dbReference>
<protein>
    <submittedName>
        <fullName evidence="1">Type IV pilus biogenesis protein PilM</fullName>
    </submittedName>
</protein>
<comment type="caution">
    <text evidence="1">The sequence shown here is derived from an EMBL/GenBank/DDBJ whole genome shotgun (WGS) entry which is preliminary data.</text>
</comment>
<dbReference type="InterPro" id="IPR005883">
    <property type="entry name" value="PilM"/>
</dbReference>
<proteinExistence type="predicted"/>
<reference evidence="1 2" key="1">
    <citation type="journal article" date="2015" name="Nature">
        <title>rRNA introns, odd ribosomes, and small enigmatic genomes across a large radiation of phyla.</title>
        <authorList>
            <person name="Brown C.T."/>
            <person name="Hug L.A."/>
            <person name="Thomas B.C."/>
            <person name="Sharon I."/>
            <person name="Castelle C.J."/>
            <person name="Singh A."/>
            <person name="Wilkins M.J."/>
            <person name="Williams K.H."/>
            <person name="Banfield J.F."/>
        </authorList>
    </citation>
    <scope>NUCLEOTIDE SEQUENCE [LARGE SCALE GENOMIC DNA]</scope>
</reference>
<dbReference type="Pfam" id="PF11104">
    <property type="entry name" value="PilM_2"/>
    <property type="match status" value="1"/>
</dbReference>
<evidence type="ECO:0000313" key="1">
    <source>
        <dbReference type="EMBL" id="KKP72334.1"/>
    </source>
</evidence>
<gene>
    <name evidence="1" type="ORF">UR68_C0017G0010</name>
</gene>
<sequence>MADNNFCIDIGEKYTKVSDAKKVDDTLQINALGKIDTGTSFYISDLEKSAEEHALEIKKLVNSLKITKKNVNVVVPGSFTYSQILVMPQLNEKELVSAIKYQADQFIPMPIEETNIDLEIIEELKTEKKLLILIVAAPKKLIEKIQTTIEYAGFIPESIENELSASSRLISQFNKKFFLPDQGGVMVANFGLNSTTLAYFDPISSNIKESHNFSVGYHLFLKEISVNADTDEKKSLEILRVFDNKSNSTYPVEKITGPLIREFTSEVKRFVADKKISVIYIFNQIFLFPALCSFVTQTVGIPTKILDPYPFIIKTPTADAAKFELSLYASSFGGNLR</sequence>
<dbReference type="InterPro" id="IPR043129">
    <property type="entry name" value="ATPase_NBD"/>
</dbReference>
<dbReference type="Proteomes" id="UP000034457">
    <property type="component" value="Unassembled WGS sequence"/>
</dbReference>
<dbReference type="EMBL" id="LBQC01000017">
    <property type="protein sequence ID" value="KKP72334.1"/>
    <property type="molecule type" value="Genomic_DNA"/>
</dbReference>
<dbReference type="PANTHER" id="PTHR32432">
    <property type="entry name" value="CELL DIVISION PROTEIN FTSA-RELATED"/>
    <property type="match status" value="1"/>
</dbReference>
<name>A0A0G0BS63_9BACT</name>
<dbReference type="Gene3D" id="3.30.420.40">
    <property type="match status" value="2"/>
</dbReference>